<organism evidence="8 9">
    <name type="scientific">Conger conger</name>
    <name type="common">Conger eel</name>
    <name type="synonym">Muraena conger</name>
    <dbReference type="NCBI Taxonomy" id="82655"/>
    <lineage>
        <taxon>Eukaryota</taxon>
        <taxon>Metazoa</taxon>
        <taxon>Chordata</taxon>
        <taxon>Craniata</taxon>
        <taxon>Vertebrata</taxon>
        <taxon>Euteleostomi</taxon>
        <taxon>Actinopterygii</taxon>
        <taxon>Neopterygii</taxon>
        <taxon>Teleostei</taxon>
        <taxon>Anguilliformes</taxon>
        <taxon>Congridae</taxon>
        <taxon>Conger</taxon>
    </lineage>
</organism>
<dbReference type="PANTHER" id="PTHR45712:SF2">
    <property type="entry name" value="ASPORIN"/>
    <property type="match status" value="1"/>
</dbReference>
<evidence type="ECO:0000256" key="3">
    <source>
        <dbReference type="ARBA" id="ARBA00022737"/>
    </source>
</evidence>
<dbReference type="InterPro" id="IPR003591">
    <property type="entry name" value="Leu-rich_rpt_typical-subtyp"/>
</dbReference>
<accession>A0A9Q1HQR3</accession>
<feature type="compositionally biased region" description="Low complexity" evidence="5">
    <location>
        <begin position="278"/>
        <end position="288"/>
    </location>
</feature>
<dbReference type="Pfam" id="PF01462">
    <property type="entry name" value="LRRNT"/>
    <property type="match status" value="1"/>
</dbReference>
<evidence type="ECO:0000256" key="2">
    <source>
        <dbReference type="ARBA" id="ARBA00022729"/>
    </source>
</evidence>
<comment type="caution">
    <text evidence="8">The sequence shown here is derived from an EMBL/GenBank/DDBJ whole genome shotgun (WGS) entry which is preliminary data.</text>
</comment>
<dbReference type="GO" id="GO:0005615">
    <property type="term" value="C:extracellular space"/>
    <property type="evidence" value="ECO:0007669"/>
    <property type="project" value="TreeGrafter"/>
</dbReference>
<dbReference type="SUPFAM" id="SSF52058">
    <property type="entry name" value="L domain-like"/>
    <property type="match status" value="1"/>
</dbReference>
<dbReference type="Proteomes" id="UP001152803">
    <property type="component" value="Unassembled WGS sequence"/>
</dbReference>
<evidence type="ECO:0000256" key="6">
    <source>
        <dbReference type="SAM" id="SignalP"/>
    </source>
</evidence>
<dbReference type="SMART" id="SM00013">
    <property type="entry name" value="LRRNT"/>
    <property type="match status" value="1"/>
</dbReference>
<dbReference type="InterPro" id="IPR050333">
    <property type="entry name" value="SLRP"/>
</dbReference>
<gene>
    <name evidence="8" type="ORF">COCON_G00174420</name>
</gene>
<keyword evidence="1" id="KW-0433">Leucine-rich repeat</keyword>
<feature type="signal peptide" evidence="6">
    <location>
        <begin position="1"/>
        <end position="15"/>
    </location>
</feature>
<dbReference type="PROSITE" id="PS51450">
    <property type="entry name" value="LRR"/>
    <property type="match status" value="1"/>
</dbReference>
<evidence type="ECO:0000256" key="1">
    <source>
        <dbReference type="ARBA" id="ARBA00022614"/>
    </source>
</evidence>
<evidence type="ECO:0000313" key="9">
    <source>
        <dbReference type="Proteomes" id="UP001152803"/>
    </source>
</evidence>
<dbReference type="InterPro" id="IPR001611">
    <property type="entry name" value="Leu-rich_rpt"/>
</dbReference>
<keyword evidence="9" id="KW-1185">Reference proteome</keyword>
<reference evidence="8" key="1">
    <citation type="journal article" date="2023" name="Science">
        <title>Genome structures resolve the early diversification of teleost fishes.</title>
        <authorList>
            <person name="Parey E."/>
            <person name="Louis A."/>
            <person name="Montfort J."/>
            <person name="Bouchez O."/>
            <person name="Roques C."/>
            <person name="Iampietro C."/>
            <person name="Lluch J."/>
            <person name="Castinel A."/>
            <person name="Donnadieu C."/>
            <person name="Desvignes T."/>
            <person name="Floi Bucao C."/>
            <person name="Jouanno E."/>
            <person name="Wen M."/>
            <person name="Mejri S."/>
            <person name="Dirks R."/>
            <person name="Jansen H."/>
            <person name="Henkel C."/>
            <person name="Chen W.J."/>
            <person name="Zahm M."/>
            <person name="Cabau C."/>
            <person name="Klopp C."/>
            <person name="Thompson A.W."/>
            <person name="Robinson-Rechavi M."/>
            <person name="Braasch I."/>
            <person name="Lecointre G."/>
            <person name="Bobe J."/>
            <person name="Postlethwait J.H."/>
            <person name="Berthelot C."/>
            <person name="Roest Crollius H."/>
            <person name="Guiguen Y."/>
        </authorList>
    </citation>
    <scope>NUCLEOTIDE SEQUENCE</scope>
    <source>
        <strain evidence="8">Concon-B</strain>
    </source>
</reference>
<feature type="region of interest" description="Disordered" evidence="5">
    <location>
        <begin position="271"/>
        <end position="373"/>
    </location>
</feature>
<dbReference type="AlphaFoldDB" id="A0A9Q1HQR3"/>
<keyword evidence="2 6" id="KW-0732">Signal</keyword>
<proteinExistence type="predicted"/>
<dbReference type="OrthoDB" id="1111193at2759"/>
<dbReference type="InterPro" id="IPR032675">
    <property type="entry name" value="LRR_dom_sf"/>
</dbReference>
<feature type="chain" id="PRO_5040120209" description="LRRNT domain-containing protein" evidence="6">
    <location>
        <begin position="16"/>
        <end position="373"/>
    </location>
</feature>
<keyword evidence="4" id="KW-0325">Glycoprotein</keyword>
<dbReference type="SMART" id="SM00369">
    <property type="entry name" value="LRR_TYP"/>
    <property type="match status" value="4"/>
</dbReference>
<feature type="domain" description="LRRNT" evidence="7">
    <location>
        <begin position="62"/>
        <end position="94"/>
    </location>
</feature>
<sequence>MKEIVLLCLLALCRAKPYEPINIMSFLKHHDIMLQDDAVEDDDDDDGNFLFPSMSAPPHDESCPFGCQCSLRVIQCSDLGLKSVPKNIPKDALMIDLQNNKITEIKENDFKDLKNLYALFLVNNKISKIHPKAFRHMNKLQLLYLSYNLLTQIPANLPQNILELRVHDNKISKVQKDAFRGMRALHVLEMSANPLANSGIELGAFDGMSTFYLRIAEAKITAIPKDLPPALTELHLDYNKIGKVELEVGLQIQELTQAGVGLQPDQVCGERKLRQHPQHQGDPPGQQQAPERSRRPGHPQVPAGGVPPREQHRQRGPGRLLPRGAQREEVPLRGHQSLRQPPEVLGGAARYLPLRGGPPGGAAGQLQETEVNA</sequence>
<evidence type="ECO:0000256" key="4">
    <source>
        <dbReference type="ARBA" id="ARBA00023180"/>
    </source>
</evidence>
<protein>
    <recommendedName>
        <fullName evidence="7">LRRNT domain-containing protein</fullName>
    </recommendedName>
</protein>
<name>A0A9Q1HQR3_CONCO</name>
<evidence type="ECO:0000313" key="8">
    <source>
        <dbReference type="EMBL" id="KAJ8258430.1"/>
    </source>
</evidence>
<evidence type="ECO:0000259" key="7">
    <source>
        <dbReference type="SMART" id="SM00013"/>
    </source>
</evidence>
<dbReference type="EMBL" id="JAFJMO010000013">
    <property type="protein sequence ID" value="KAJ8258430.1"/>
    <property type="molecule type" value="Genomic_DNA"/>
</dbReference>
<dbReference type="Pfam" id="PF13855">
    <property type="entry name" value="LRR_8"/>
    <property type="match status" value="1"/>
</dbReference>
<dbReference type="Gene3D" id="3.80.10.10">
    <property type="entry name" value="Ribonuclease Inhibitor"/>
    <property type="match status" value="1"/>
</dbReference>
<keyword evidence="3" id="KW-0677">Repeat</keyword>
<dbReference type="InterPro" id="IPR000372">
    <property type="entry name" value="LRRNT"/>
</dbReference>
<evidence type="ECO:0000256" key="5">
    <source>
        <dbReference type="SAM" id="MobiDB-lite"/>
    </source>
</evidence>
<dbReference type="PANTHER" id="PTHR45712">
    <property type="entry name" value="AGAP008170-PA"/>
    <property type="match status" value="1"/>
</dbReference>